<dbReference type="InterPro" id="IPR001806">
    <property type="entry name" value="Small_GTPase"/>
</dbReference>
<dbReference type="Pfam" id="PF00071">
    <property type="entry name" value="Ras"/>
    <property type="match status" value="1"/>
</dbReference>
<organism evidence="1 2">
    <name type="scientific">Cryptotermes secundus</name>
    <dbReference type="NCBI Taxonomy" id="105785"/>
    <lineage>
        <taxon>Eukaryota</taxon>
        <taxon>Metazoa</taxon>
        <taxon>Ecdysozoa</taxon>
        <taxon>Arthropoda</taxon>
        <taxon>Hexapoda</taxon>
        <taxon>Insecta</taxon>
        <taxon>Pterygota</taxon>
        <taxon>Neoptera</taxon>
        <taxon>Polyneoptera</taxon>
        <taxon>Dictyoptera</taxon>
        <taxon>Blattodea</taxon>
        <taxon>Blattoidea</taxon>
        <taxon>Termitoidae</taxon>
        <taxon>Kalotermitidae</taxon>
        <taxon>Cryptotermitinae</taxon>
        <taxon>Cryptotermes</taxon>
    </lineage>
</organism>
<sequence length="215" mass="23823">MLLSRHQNAGHNHDIKIGNRCFENVAGFRYLGTTIINQNLAEEEIKRRLNSCNACYYSVQNLLFSPLLFKNIKIRIHKTIILPVALYGCETVMTTDDSMSDDVFESPEDTAMTESGGGGSVSKQMNMMSVPGQHSQLKTPSPTGYRDYKPPVEMLKLYEQQQEESEQMVHKTILLGDSGVGKTSLLVQFDTGKFQTGTFSATVGIGFTVSEGNVL</sequence>
<dbReference type="InterPro" id="IPR027417">
    <property type="entry name" value="P-loop_NTPase"/>
</dbReference>
<evidence type="ECO:0000313" key="1">
    <source>
        <dbReference type="EMBL" id="PNF39023.1"/>
    </source>
</evidence>
<dbReference type="InParanoid" id="A0A2J7RDX0"/>
<dbReference type="SUPFAM" id="SSF52540">
    <property type="entry name" value="P-loop containing nucleoside triphosphate hydrolases"/>
    <property type="match status" value="1"/>
</dbReference>
<evidence type="ECO:0000313" key="2">
    <source>
        <dbReference type="Proteomes" id="UP000235965"/>
    </source>
</evidence>
<proteinExistence type="predicted"/>
<dbReference type="GO" id="GO:0003924">
    <property type="term" value="F:GTPase activity"/>
    <property type="evidence" value="ECO:0007669"/>
    <property type="project" value="InterPro"/>
</dbReference>
<name>A0A2J7RDX0_9NEOP</name>
<dbReference type="STRING" id="105785.A0A2J7RDX0"/>
<protein>
    <recommendedName>
        <fullName evidence="3">Ras-related protein Rab-26</fullName>
    </recommendedName>
</protein>
<dbReference type="OrthoDB" id="9989112at2759"/>
<gene>
    <name evidence="1" type="ORF">B7P43_G04840</name>
</gene>
<evidence type="ECO:0008006" key="3">
    <source>
        <dbReference type="Google" id="ProtNLM"/>
    </source>
</evidence>
<dbReference type="Proteomes" id="UP000235965">
    <property type="component" value="Unassembled WGS sequence"/>
</dbReference>
<comment type="caution">
    <text evidence="1">The sequence shown here is derived from an EMBL/GenBank/DDBJ whole genome shotgun (WGS) entry which is preliminary data.</text>
</comment>
<dbReference type="GO" id="GO:0005525">
    <property type="term" value="F:GTP binding"/>
    <property type="evidence" value="ECO:0007669"/>
    <property type="project" value="InterPro"/>
</dbReference>
<dbReference type="Gene3D" id="3.40.50.300">
    <property type="entry name" value="P-loop containing nucleotide triphosphate hydrolases"/>
    <property type="match status" value="1"/>
</dbReference>
<dbReference type="EMBL" id="NEVH01005280">
    <property type="protein sequence ID" value="PNF39023.1"/>
    <property type="molecule type" value="Genomic_DNA"/>
</dbReference>
<accession>A0A2J7RDX0</accession>
<dbReference type="AlphaFoldDB" id="A0A2J7RDX0"/>
<reference evidence="1 2" key="1">
    <citation type="submission" date="2017-12" db="EMBL/GenBank/DDBJ databases">
        <title>Hemimetabolous genomes reveal molecular basis of termite eusociality.</title>
        <authorList>
            <person name="Harrison M.C."/>
            <person name="Jongepier E."/>
            <person name="Robertson H.M."/>
            <person name="Arning N."/>
            <person name="Bitard-Feildel T."/>
            <person name="Chao H."/>
            <person name="Childers C.P."/>
            <person name="Dinh H."/>
            <person name="Doddapaneni H."/>
            <person name="Dugan S."/>
            <person name="Gowin J."/>
            <person name="Greiner C."/>
            <person name="Han Y."/>
            <person name="Hu H."/>
            <person name="Hughes D.S.T."/>
            <person name="Huylmans A.-K."/>
            <person name="Kemena C."/>
            <person name="Kremer L.P.M."/>
            <person name="Lee S.L."/>
            <person name="Lopez-Ezquerra A."/>
            <person name="Mallet L."/>
            <person name="Monroy-Kuhn J.M."/>
            <person name="Moser A."/>
            <person name="Murali S.C."/>
            <person name="Muzny D.M."/>
            <person name="Otani S."/>
            <person name="Piulachs M.-D."/>
            <person name="Poelchau M."/>
            <person name="Qu J."/>
            <person name="Schaub F."/>
            <person name="Wada-Katsumata A."/>
            <person name="Worley K.C."/>
            <person name="Xie Q."/>
            <person name="Ylla G."/>
            <person name="Poulsen M."/>
            <person name="Gibbs R.A."/>
            <person name="Schal C."/>
            <person name="Richards S."/>
            <person name="Belles X."/>
            <person name="Korb J."/>
            <person name="Bornberg-Bauer E."/>
        </authorList>
    </citation>
    <scope>NUCLEOTIDE SEQUENCE [LARGE SCALE GENOMIC DNA]</scope>
    <source>
        <tissue evidence="1">Whole body</tissue>
    </source>
</reference>
<keyword evidence="2" id="KW-1185">Reference proteome</keyword>